<reference evidence="3 4" key="1">
    <citation type="submission" date="2018-06" db="EMBL/GenBank/DDBJ databases">
        <title>Whole genome sequencing of four bacterial strains from South Shetland trench revealing bio-synthetic gene clusters.</title>
        <authorList>
            <person name="Abdel-Mageed W.M."/>
            <person name="Lehri B."/>
            <person name="Jarmusch S.A."/>
            <person name="Miranda K."/>
            <person name="Goodfellow M."/>
            <person name="Jaspars M."/>
            <person name="Karlyshev A.V."/>
        </authorList>
    </citation>
    <scope>NUCLEOTIDE SEQUENCE [LARGE SCALE GENOMIC DNA]</scope>
    <source>
        <strain evidence="3 4">SST1</strain>
    </source>
</reference>
<gene>
    <name evidence="3" type="ORF">DQ226_04165</name>
</gene>
<feature type="transmembrane region" description="Helical" evidence="2">
    <location>
        <begin position="198"/>
        <end position="222"/>
    </location>
</feature>
<dbReference type="EMBL" id="QNTT01000007">
    <property type="protein sequence ID" value="RBA38820.1"/>
    <property type="molecule type" value="Genomic_DNA"/>
</dbReference>
<dbReference type="InterPro" id="IPR046671">
    <property type="entry name" value="DUF6541"/>
</dbReference>
<evidence type="ECO:0000256" key="2">
    <source>
        <dbReference type="SAM" id="Phobius"/>
    </source>
</evidence>
<keyword evidence="2" id="KW-0472">Membrane</keyword>
<protein>
    <submittedName>
        <fullName evidence="3">Uncharacterized protein</fullName>
    </submittedName>
</protein>
<evidence type="ECO:0000313" key="4">
    <source>
        <dbReference type="Proteomes" id="UP000252187"/>
    </source>
</evidence>
<sequence>MTVALVLLAAVALVVVPGAVACLAAGTRWRDAVAAGPALTLAVVAVGSAVTAAVDLRWGVVSAGVTALAALVCAVVVGIASRVTDRGDVAAWRGGSTTTTPRRGGPGPGVADLVVVVLAVIPVAHILVATRGLTAIPQGWDAIFHGGATRFIAETGRAGLTDLAPVSQPANPHFFYPDTYHAFASLLVGLPGGGLPEALGAVSAATGVVFVLGVAVLAAASAGGPDSRRWRPPRSPRRRGRSRTSPWCADPYCRSRWRRGDPRTAPAG</sequence>
<accession>A0A365PCX9</accession>
<feature type="region of interest" description="Disordered" evidence="1">
    <location>
        <begin position="223"/>
        <end position="251"/>
    </location>
</feature>
<feature type="transmembrane region" description="Helical" evidence="2">
    <location>
        <begin position="61"/>
        <end position="80"/>
    </location>
</feature>
<dbReference type="AlphaFoldDB" id="A0A365PCX9"/>
<organism evidence="3 4">
    <name type="scientific">Dietzia maris</name>
    <dbReference type="NCBI Taxonomy" id="37915"/>
    <lineage>
        <taxon>Bacteria</taxon>
        <taxon>Bacillati</taxon>
        <taxon>Actinomycetota</taxon>
        <taxon>Actinomycetes</taxon>
        <taxon>Mycobacteriales</taxon>
        <taxon>Dietziaceae</taxon>
        <taxon>Dietzia</taxon>
    </lineage>
</organism>
<keyword evidence="2" id="KW-1133">Transmembrane helix</keyword>
<feature type="compositionally biased region" description="Basic residues" evidence="1">
    <location>
        <begin position="230"/>
        <end position="242"/>
    </location>
</feature>
<evidence type="ECO:0000313" key="3">
    <source>
        <dbReference type="EMBL" id="RBA38820.1"/>
    </source>
</evidence>
<proteinExistence type="predicted"/>
<dbReference type="Proteomes" id="UP000252187">
    <property type="component" value="Unassembled WGS sequence"/>
</dbReference>
<keyword evidence="2" id="KW-0812">Transmembrane</keyword>
<name>A0A365PCX9_9ACTN</name>
<feature type="transmembrane region" description="Helical" evidence="2">
    <location>
        <begin position="34"/>
        <end position="54"/>
    </location>
</feature>
<evidence type="ECO:0000256" key="1">
    <source>
        <dbReference type="SAM" id="MobiDB-lite"/>
    </source>
</evidence>
<dbReference type="Pfam" id="PF20176">
    <property type="entry name" value="DUF6541"/>
    <property type="match status" value="1"/>
</dbReference>
<comment type="caution">
    <text evidence="3">The sequence shown here is derived from an EMBL/GenBank/DDBJ whole genome shotgun (WGS) entry which is preliminary data.</text>
</comment>